<dbReference type="InterPro" id="IPR046532">
    <property type="entry name" value="DUF6597"/>
</dbReference>
<accession>A0A4Z0QES9</accession>
<dbReference type="Pfam" id="PF20240">
    <property type="entry name" value="DUF6597"/>
    <property type="match status" value="1"/>
</dbReference>
<evidence type="ECO:0000256" key="3">
    <source>
        <dbReference type="ARBA" id="ARBA00023163"/>
    </source>
</evidence>
<sequence>MYFQQFAPPEPLHHHVRYFWTLEQQEATPKTFRTIADGCPGLILQHATGGVSDAEGKPWPKLLLYGQATQASTLQTRGPFRLVGACLYPGTERSIFHVKADELTDTCLDVGLLSGPARRLTEHLLAPAPLPAQLAGLAQALLAALRTPMAPPDPGIQYALAQILRTQGNIALPALQATLPFSERSFQRKFKEHVGLSPKLFARICQFQSSLGQLRAMTYDKLSDLAFANEYADQSHHIRSFKEFAGVSPGQYIHHTQQVLDNLTEVR</sequence>
<proteinExistence type="predicted"/>
<protein>
    <submittedName>
        <fullName evidence="5">Helix-turn-helix domain-containing protein</fullName>
    </submittedName>
</protein>
<dbReference type="InterPro" id="IPR018060">
    <property type="entry name" value="HTH_AraC"/>
</dbReference>
<feature type="domain" description="HTH araC/xylS-type" evidence="4">
    <location>
        <begin position="153"/>
        <end position="255"/>
    </location>
</feature>
<organism evidence="5 6">
    <name type="scientific">Hymenobacter metallicola</name>
    <dbReference type="NCBI Taxonomy" id="2563114"/>
    <lineage>
        <taxon>Bacteria</taxon>
        <taxon>Pseudomonadati</taxon>
        <taxon>Bacteroidota</taxon>
        <taxon>Cytophagia</taxon>
        <taxon>Cytophagales</taxon>
        <taxon>Hymenobacteraceae</taxon>
        <taxon>Hymenobacter</taxon>
    </lineage>
</organism>
<keyword evidence="2" id="KW-0238">DNA-binding</keyword>
<keyword evidence="6" id="KW-1185">Reference proteome</keyword>
<dbReference type="Gene3D" id="1.10.10.60">
    <property type="entry name" value="Homeodomain-like"/>
    <property type="match status" value="1"/>
</dbReference>
<dbReference type="PANTHER" id="PTHR46796:SF13">
    <property type="entry name" value="HTH-TYPE TRANSCRIPTIONAL ACTIVATOR RHAS"/>
    <property type="match status" value="1"/>
</dbReference>
<dbReference type="AlphaFoldDB" id="A0A4Z0QES9"/>
<keyword evidence="3" id="KW-0804">Transcription</keyword>
<dbReference type="SMART" id="SM00342">
    <property type="entry name" value="HTH_ARAC"/>
    <property type="match status" value="1"/>
</dbReference>
<name>A0A4Z0QES9_9BACT</name>
<dbReference type="EMBL" id="SRMB01000002">
    <property type="protein sequence ID" value="TGE27713.1"/>
    <property type="molecule type" value="Genomic_DNA"/>
</dbReference>
<keyword evidence="1" id="KW-0805">Transcription regulation</keyword>
<dbReference type="GO" id="GO:0003700">
    <property type="term" value="F:DNA-binding transcription factor activity"/>
    <property type="evidence" value="ECO:0007669"/>
    <property type="project" value="InterPro"/>
</dbReference>
<dbReference type="PROSITE" id="PS01124">
    <property type="entry name" value="HTH_ARAC_FAMILY_2"/>
    <property type="match status" value="1"/>
</dbReference>
<dbReference type="OrthoDB" id="635259at2"/>
<dbReference type="RefSeq" id="WP_135395934.1">
    <property type="nucleotide sequence ID" value="NZ_SRMB01000002.1"/>
</dbReference>
<evidence type="ECO:0000313" key="6">
    <source>
        <dbReference type="Proteomes" id="UP000298471"/>
    </source>
</evidence>
<evidence type="ECO:0000256" key="1">
    <source>
        <dbReference type="ARBA" id="ARBA00023015"/>
    </source>
</evidence>
<dbReference type="InterPro" id="IPR050204">
    <property type="entry name" value="AraC_XylS_family_regulators"/>
</dbReference>
<dbReference type="GO" id="GO:0043565">
    <property type="term" value="F:sequence-specific DNA binding"/>
    <property type="evidence" value="ECO:0007669"/>
    <property type="project" value="InterPro"/>
</dbReference>
<reference evidence="5 6" key="1">
    <citation type="submission" date="2019-04" db="EMBL/GenBank/DDBJ databases">
        <authorList>
            <person name="Feng G."/>
            <person name="Zhang J."/>
            <person name="Zhu H."/>
        </authorList>
    </citation>
    <scope>NUCLEOTIDE SEQUENCE [LARGE SCALE GENOMIC DNA]</scope>
    <source>
        <strain evidence="5 6">9PBR-1</strain>
    </source>
</reference>
<evidence type="ECO:0000256" key="2">
    <source>
        <dbReference type="ARBA" id="ARBA00023125"/>
    </source>
</evidence>
<gene>
    <name evidence="5" type="ORF">E5K02_15215</name>
</gene>
<comment type="caution">
    <text evidence="5">The sequence shown here is derived from an EMBL/GenBank/DDBJ whole genome shotgun (WGS) entry which is preliminary data.</text>
</comment>
<dbReference type="Proteomes" id="UP000298471">
    <property type="component" value="Unassembled WGS sequence"/>
</dbReference>
<dbReference type="Pfam" id="PF12833">
    <property type="entry name" value="HTH_18"/>
    <property type="match status" value="1"/>
</dbReference>
<evidence type="ECO:0000259" key="4">
    <source>
        <dbReference type="PROSITE" id="PS01124"/>
    </source>
</evidence>
<dbReference type="PANTHER" id="PTHR46796">
    <property type="entry name" value="HTH-TYPE TRANSCRIPTIONAL ACTIVATOR RHAS-RELATED"/>
    <property type="match status" value="1"/>
</dbReference>
<evidence type="ECO:0000313" key="5">
    <source>
        <dbReference type="EMBL" id="TGE27713.1"/>
    </source>
</evidence>